<dbReference type="EMBL" id="JBHLZU010000008">
    <property type="protein sequence ID" value="MFB9904196.1"/>
    <property type="molecule type" value="Genomic_DNA"/>
</dbReference>
<protein>
    <recommendedName>
        <fullName evidence="3">Transposase</fullName>
    </recommendedName>
</protein>
<keyword evidence="2" id="KW-1185">Reference proteome</keyword>
<sequence>MPRLPRGRRGHRTRQAQILRPELLAMVELLVRGRGWPLHRHDGAIAEQVVWRFPV</sequence>
<accession>A0ABV5ZTI1</accession>
<dbReference type="RefSeq" id="WP_377851384.1">
    <property type="nucleotide sequence ID" value="NZ_JBHLZU010000008.1"/>
</dbReference>
<proteinExistence type="predicted"/>
<evidence type="ECO:0000313" key="1">
    <source>
        <dbReference type="EMBL" id="MFB9904196.1"/>
    </source>
</evidence>
<evidence type="ECO:0000313" key="2">
    <source>
        <dbReference type="Proteomes" id="UP001589693"/>
    </source>
</evidence>
<name>A0ABV5ZTI1_9PSEU</name>
<dbReference type="Proteomes" id="UP001589693">
    <property type="component" value="Unassembled WGS sequence"/>
</dbReference>
<reference evidence="1 2" key="1">
    <citation type="submission" date="2024-09" db="EMBL/GenBank/DDBJ databases">
        <authorList>
            <person name="Sun Q."/>
            <person name="Mori K."/>
        </authorList>
    </citation>
    <scope>NUCLEOTIDE SEQUENCE [LARGE SCALE GENOMIC DNA]</scope>
    <source>
        <strain evidence="1 2">TBRC 7907</strain>
    </source>
</reference>
<gene>
    <name evidence="1" type="ORF">ACFFQA_09600</name>
</gene>
<organism evidence="1 2">
    <name type="scientific">Allokutzneria oryzae</name>
    <dbReference type="NCBI Taxonomy" id="1378989"/>
    <lineage>
        <taxon>Bacteria</taxon>
        <taxon>Bacillati</taxon>
        <taxon>Actinomycetota</taxon>
        <taxon>Actinomycetes</taxon>
        <taxon>Pseudonocardiales</taxon>
        <taxon>Pseudonocardiaceae</taxon>
        <taxon>Allokutzneria</taxon>
    </lineage>
</organism>
<comment type="caution">
    <text evidence="1">The sequence shown here is derived from an EMBL/GenBank/DDBJ whole genome shotgun (WGS) entry which is preliminary data.</text>
</comment>
<evidence type="ECO:0008006" key="3">
    <source>
        <dbReference type="Google" id="ProtNLM"/>
    </source>
</evidence>